<evidence type="ECO:0000256" key="1">
    <source>
        <dbReference type="SAM" id="SignalP"/>
    </source>
</evidence>
<dbReference type="InterPro" id="IPR022548">
    <property type="entry name" value="DUF2846"/>
</dbReference>
<dbReference type="RefSeq" id="WP_177201202.1">
    <property type="nucleotide sequence ID" value="NZ_FOOU01000011.1"/>
</dbReference>
<dbReference type="EMBL" id="FOOU01000011">
    <property type="protein sequence ID" value="SFG69809.1"/>
    <property type="molecule type" value="Genomic_DNA"/>
</dbReference>
<feature type="domain" description="DUF2846" evidence="2">
    <location>
        <begin position="40"/>
        <end position="125"/>
    </location>
</feature>
<evidence type="ECO:0000259" key="2">
    <source>
        <dbReference type="Pfam" id="PF11008"/>
    </source>
</evidence>
<feature type="signal peptide" evidence="1">
    <location>
        <begin position="1"/>
        <end position="21"/>
    </location>
</feature>
<protein>
    <recommendedName>
        <fullName evidence="2">DUF2846 domain-containing protein</fullName>
    </recommendedName>
</protein>
<dbReference type="Pfam" id="PF11008">
    <property type="entry name" value="DUF2846"/>
    <property type="match status" value="1"/>
</dbReference>
<organism evidence="3 4">
    <name type="scientific">Neptunomonas qingdaonensis</name>
    <dbReference type="NCBI Taxonomy" id="1045558"/>
    <lineage>
        <taxon>Bacteria</taxon>
        <taxon>Pseudomonadati</taxon>
        <taxon>Pseudomonadota</taxon>
        <taxon>Gammaproteobacteria</taxon>
        <taxon>Oceanospirillales</taxon>
        <taxon>Oceanospirillaceae</taxon>
        <taxon>Neptunomonas</taxon>
    </lineage>
</organism>
<dbReference type="STRING" id="1045558.SAMN05216175_11188"/>
<gene>
    <name evidence="3" type="ORF">SAMN05216175_11188</name>
</gene>
<dbReference type="Proteomes" id="UP000198623">
    <property type="component" value="Unassembled WGS sequence"/>
</dbReference>
<evidence type="ECO:0000313" key="4">
    <source>
        <dbReference type="Proteomes" id="UP000198623"/>
    </source>
</evidence>
<feature type="chain" id="PRO_5011716094" description="DUF2846 domain-containing protein" evidence="1">
    <location>
        <begin position="22"/>
        <end position="152"/>
    </location>
</feature>
<reference evidence="4" key="1">
    <citation type="submission" date="2016-10" db="EMBL/GenBank/DDBJ databases">
        <authorList>
            <person name="Varghese N."/>
            <person name="Submissions S."/>
        </authorList>
    </citation>
    <scope>NUCLEOTIDE SEQUENCE [LARGE SCALE GENOMIC DNA]</scope>
    <source>
        <strain evidence="4">CGMCC 1.10971</strain>
    </source>
</reference>
<keyword evidence="1" id="KW-0732">Signal</keyword>
<keyword evidence="4" id="KW-1185">Reference proteome</keyword>
<dbReference type="AlphaFoldDB" id="A0A1I2U044"/>
<dbReference type="PIRSF" id="PIRSF012335">
    <property type="entry name" value="UCP012335"/>
    <property type="match status" value="1"/>
</dbReference>
<evidence type="ECO:0000313" key="3">
    <source>
        <dbReference type="EMBL" id="SFG69809.1"/>
    </source>
</evidence>
<accession>A0A1I2U044</accession>
<proteinExistence type="predicted"/>
<name>A0A1I2U044_9GAMM</name>
<sequence>MKKVVLCAAVTVSLLSGCASVPMESLEQTEMAKQFNAPSAGNAGLYIYRAGSFGGALKKDVWVDGKCIGETAPNIFFYEEVSGDAEHKISTESEFSPNDLLLKTENGKNYFVSQYIKLGAFVGGANVELVDEEKGKAAVAKLKMAKKGQCSK</sequence>
<dbReference type="PROSITE" id="PS51257">
    <property type="entry name" value="PROKAR_LIPOPROTEIN"/>
    <property type="match status" value="1"/>
</dbReference>
<dbReference type="InterPro" id="IPR016596">
    <property type="entry name" value="UCP012335"/>
</dbReference>